<sequence length="292" mass="33432">MRAGMEDDEREVFWRKIQRHKRLLGLMSLILRETFYVQELTLFSFLYLNGMTWDLESWKAGYGSGPRALMRWTDDEDDGCGFGSVRMDGLTTKITLLAFFLSLSYPAHTDFNNLYPMPDLSSLEYLPRFKVNTSPNVSTFDVMRGRKDLGPYDEGFPTRTSGALRTGSNLDGVVVRSKRKTLGHFSRLVRLLGIFLSQPTRSIISVVTGRRKWRFSEEGGIRVFIHQRKSDEKGTTDARRVGGGRMVKVGFREGDDVRVMVLRREINSSPRAIPDKCLNARPPDLNFSHYTL</sequence>
<protein>
    <submittedName>
        <fullName evidence="1">Uncharacterized protein</fullName>
    </submittedName>
</protein>
<keyword evidence="2" id="KW-1185">Reference proteome</keyword>
<organism evidence="1 2">
    <name type="scientific">Schizopora paradoxa</name>
    <dbReference type="NCBI Taxonomy" id="27342"/>
    <lineage>
        <taxon>Eukaryota</taxon>
        <taxon>Fungi</taxon>
        <taxon>Dikarya</taxon>
        <taxon>Basidiomycota</taxon>
        <taxon>Agaricomycotina</taxon>
        <taxon>Agaricomycetes</taxon>
        <taxon>Hymenochaetales</taxon>
        <taxon>Schizoporaceae</taxon>
        <taxon>Schizopora</taxon>
    </lineage>
</organism>
<accession>A0A0H2SAM5</accession>
<evidence type="ECO:0000313" key="1">
    <source>
        <dbReference type="EMBL" id="KLO13896.1"/>
    </source>
</evidence>
<dbReference type="InParanoid" id="A0A0H2SAM5"/>
<evidence type="ECO:0000313" key="2">
    <source>
        <dbReference type="Proteomes" id="UP000053477"/>
    </source>
</evidence>
<dbReference type="Proteomes" id="UP000053477">
    <property type="component" value="Unassembled WGS sequence"/>
</dbReference>
<dbReference type="EMBL" id="KQ085952">
    <property type="protein sequence ID" value="KLO13896.1"/>
    <property type="molecule type" value="Genomic_DNA"/>
</dbReference>
<reference evidence="1 2" key="1">
    <citation type="submission" date="2015-04" db="EMBL/GenBank/DDBJ databases">
        <title>Complete genome sequence of Schizopora paradoxa KUC8140, a cosmopolitan wood degrader in East Asia.</title>
        <authorList>
            <consortium name="DOE Joint Genome Institute"/>
            <person name="Min B."/>
            <person name="Park H."/>
            <person name="Jang Y."/>
            <person name="Kim J.-J."/>
            <person name="Kim K.H."/>
            <person name="Pangilinan J."/>
            <person name="Lipzen A."/>
            <person name="Riley R."/>
            <person name="Grigoriev I.V."/>
            <person name="Spatafora J.W."/>
            <person name="Choi I.-G."/>
        </authorList>
    </citation>
    <scope>NUCLEOTIDE SEQUENCE [LARGE SCALE GENOMIC DNA]</scope>
    <source>
        <strain evidence="1 2">KUC8140</strain>
    </source>
</reference>
<proteinExistence type="predicted"/>
<gene>
    <name evidence="1" type="ORF">SCHPADRAFT_889685</name>
</gene>
<name>A0A0H2SAM5_9AGAM</name>
<dbReference type="AlphaFoldDB" id="A0A0H2SAM5"/>